<organism evidence="2 3">
    <name type="scientific">Ktedonosporobacter rubrisoli</name>
    <dbReference type="NCBI Taxonomy" id="2509675"/>
    <lineage>
        <taxon>Bacteria</taxon>
        <taxon>Bacillati</taxon>
        <taxon>Chloroflexota</taxon>
        <taxon>Ktedonobacteria</taxon>
        <taxon>Ktedonobacterales</taxon>
        <taxon>Ktedonosporobacteraceae</taxon>
        <taxon>Ktedonosporobacter</taxon>
    </lineage>
</organism>
<keyword evidence="1" id="KW-1133">Transmembrane helix</keyword>
<feature type="transmembrane region" description="Helical" evidence="1">
    <location>
        <begin position="65"/>
        <end position="88"/>
    </location>
</feature>
<feature type="transmembrane region" description="Helical" evidence="1">
    <location>
        <begin position="118"/>
        <end position="138"/>
    </location>
</feature>
<keyword evidence="1" id="KW-0812">Transmembrane</keyword>
<reference evidence="2 3" key="1">
    <citation type="submission" date="2019-01" db="EMBL/GenBank/DDBJ databases">
        <title>Ktedonosporobacter rubrisoli SCAWS-G2.</title>
        <authorList>
            <person name="Huang Y."/>
            <person name="Yan B."/>
        </authorList>
    </citation>
    <scope>NUCLEOTIDE SEQUENCE [LARGE SCALE GENOMIC DNA]</scope>
    <source>
        <strain evidence="2 3">SCAWS-G2</strain>
    </source>
</reference>
<evidence type="ECO:0000313" key="3">
    <source>
        <dbReference type="Proteomes" id="UP000290365"/>
    </source>
</evidence>
<accession>A0A4P6JM41</accession>
<protein>
    <submittedName>
        <fullName evidence="2">Uncharacterized protein</fullName>
    </submittedName>
</protein>
<name>A0A4P6JM41_KTERU</name>
<dbReference type="Proteomes" id="UP000290365">
    <property type="component" value="Chromosome"/>
</dbReference>
<dbReference type="AlphaFoldDB" id="A0A4P6JM41"/>
<sequence length="219" mass="23959">MSRNPETSLRDQANANAPLAPTFLQREEFAAPPLLAWWYRLFAPTPPTGRLVSLRERELIRRGRLASIILAVQLLLIELPVIPVVLHAPNGPIVLPWLAGCILALLAAFFFNRRGHLLIAGILMVGSIEVTMIVKILTIPGGISVFYLPQFDILIQPILIAVALLAPWSAFAVAGFNICFIIGALTVGPHAHDLAQARHGPDSYSFLWLDHCEKSIGSP</sequence>
<dbReference type="KEGG" id="kbs:EPA93_08845"/>
<feature type="transmembrane region" description="Helical" evidence="1">
    <location>
        <begin position="94"/>
        <end position="111"/>
    </location>
</feature>
<gene>
    <name evidence="2" type="ORF">EPA93_08845</name>
</gene>
<evidence type="ECO:0000313" key="2">
    <source>
        <dbReference type="EMBL" id="QBD76110.1"/>
    </source>
</evidence>
<dbReference type="EMBL" id="CP035758">
    <property type="protein sequence ID" value="QBD76110.1"/>
    <property type="molecule type" value="Genomic_DNA"/>
</dbReference>
<evidence type="ECO:0000256" key="1">
    <source>
        <dbReference type="SAM" id="Phobius"/>
    </source>
</evidence>
<dbReference type="RefSeq" id="WP_129886705.1">
    <property type="nucleotide sequence ID" value="NZ_CP035758.1"/>
</dbReference>
<keyword evidence="3" id="KW-1185">Reference proteome</keyword>
<feature type="transmembrane region" description="Helical" evidence="1">
    <location>
        <begin position="158"/>
        <end position="188"/>
    </location>
</feature>
<keyword evidence="1" id="KW-0472">Membrane</keyword>
<proteinExistence type="predicted"/>